<keyword evidence="5 11" id="KW-1133">Transmembrane helix</keyword>
<dbReference type="GO" id="GO:0016020">
    <property type="term" value="C:membrane"/>
    <property type="evidence" value="ECO:0007669"/>
    <property type="project" value="InterPro"/>
</dbReference>
<dbReference type="GO" id="GO:0012505">
    <property type="term" value="C:endomembrane system"/>
    <property type="evidence" value="ECO:0007669"/>
    <property type="project" value="UniProtKB-SubCell"/>
</dbReference>
<keyword evidence="6 11" id="KW-0472">Membrane</keyword>
<keyword evidence="2" id="KW-0328">Glycosyltransferase</keyword>
<keyword evidence="13" id="KW-1185">Reference proteome</keyword>
<accession>A0AA88DU25</accession>
<proteinExistence type="predicted"/>
<feature type="active site" evidence="8">
    <location>
        <position position="472"/>
    </location>
</feature>
<feature type="binding site" evidence="10">
    <location>
        <position position="308"/>
    </location>
    <ligand>
        <name>Mn(2+)</name>
        <dbReference type="ChEBI" id="CHEBI:29035"/>
    </ligand>
</feature>
<protein>
    <recommendedName>
        <fullName evidence="14">Cellulose synthase-like protein H1</fullName>
    </recommendedName>
</protein>
<feature type="transmembrane region" description="Helical" evidence="11">
    <location>
        <begin position="717"/>
        <end position="735"/>
    </location>
</feature>
<sequence length="774" mass="86902">MEENSSVKLVSSPLCQKIPIKSSLLNRAKINLIILLLLISLLVYRLLSYFNNDINNGFTWFLAFLCESWFTFEHFLSLNIMWTPVQFKTHPQTLSQRDAAELPAVDLFVTTADATLEPPIMTVNTVLSLMAVDYPAHKLACYVSDDGCSPLTLYSLVEASKFARLWIPFCKKYDVQVRAPFRYFSGSAAFRPSDDDKKRSEFHLEWRGMKKEYENMRQKIEEAANGAVQIEWGGDYATFENTTKSDHPTIIKVIWENKERGPEGIPHLVYVSREKRPNCPHHYKAGAMNVLTRVSGAMTNAPFMLNVDCDMFANNPKIVLHAMCCFLGLKPQDCAFVQFPQDFYNQLKDDPFATNMAAAVQIVGGGMAGIQGPLYIGTGCFHRRKLIYGFSLDNNADVQGKEDDRKVLKESLGNSTEFLNSVTQILKDDSSPVQDLSSAAAQLSPQVAGCDYEQGTSWGTKVGWGYASVTEDILTGMRIHREGWSSVWCGANPPGFLGTVPTSLPVCLLQKKRWTTGLLQVFFSKNNPLFDTLYAKLGFRQSLAYIWILNWGLSSIFDLCYSLLPTYCILTNSNFLPKAHEPAMVLLVVRLLIQHLQNLCFNLQCGLSVRVWWNGLRIAKIYSATSILFGFLCFLLNFVGISDVAFEVTQKDQPDSCDDQDSDDHKDHDVSKNNVGRFTFDESPMFIPGTTFLFVHLTALALSLFGHEHDKVGVGEYLYSVLMVLCFWPFVRGLFGKGKYGIPSSIVLKAAGFAFIFVHLCRASASVFLIKRDG</sequence>
<dbReference type="Gene3D" id="3.90.550.10">
    <property type="entry name" value="Spore Coat Polysaccharide Biosynthesis Protein SpsA, Chain A"/>
    <property type="match status" value="1"/>
</dbReference>
<feature type="binding site" evidence="9">
    <location>
        <position position="117"/>
    </location>
    <ligand>
        <name>UDP-alpha-D-glucose</name>
        <dbReference type="ChEBI" id="CHEBI:58885"/>
    </ligand>
</feature>
<dbReference type="Proteomes" id="UP001187192">
    <property type="component" value="Unassembled WGS sequence"/>
</dbReference>
<name>A0AA88DU25_FICCA</name>
<evidence type="ECO:0000256" key="7">
    <source>
        <dbReference type="ARBA" id="ARBA00023316"/>
    </source>
</evidence>
<evidence type="ECO:0000256" key="1">
    <source>
        <dbReference type="ARBA" id="ARBA00004127"/>
    </source>
</evidence>
<feature type="transmembrane region" description="Helical" evidence="11">
    <location>
        <begin position="685"/>
        <end position="705"/>
    </location>
</feature>
<evidence type="ECO:0000313" key="13">
    <source>
        <dbReference type="Proteomes" id="UP001187192"/>
    </source>
</evidence>
<evidence type="ECO:0000256" key="9">
    <source>
        <dbReference type="PIRSR" id="PIRSR605150-2"/>
    </source>
</evidence>
<evidence type="ECO:0000256" key="5">
    <source>
        <dbReference type="ARBA" id="ARBA00022989"/>
    </source>
</evidence>
<dbReference type="InterPro" id="IPR029044">
    <property type="entry name" value="Nucleotide-diphossugar_trans"/>
</dbReference>
<evidence type="ECO:0000256" key="10">
    <source>
        <dbReference type="PIRSR" id="PIRSR605150-3"/>
    </source>
</evidence>
<gene>
    <name evidence="12" type="ORF">TIFTF001_030884</name>
</gene>
<dbReference type="AlphaFoldDB" id="A0AA88DU25"/>
<evidence type="ECO:0000256" key="11">
    <source>
        <dbReference type="SAM" id="Phobius"/>
    </source>
</evidence>
<dbReference type="EMBL" id="BTGU01000117">
    <property type="protein sequence ID" value="GMN61812.1"/>
    <property type="molecule type" value="Genomic_DNA"/>
</dbReference>
<feature type="transmembrane region" description="Helical" evidence="11">
    <location>
        <begin position="621"/>
        <end position="641"/>
    </location>
</feature>
<comment type="subcellular location">
    <subcellularLocation>
        <location evidence="1">Endomembrane system</location>
        <topology evidence="1">Multi-pass membrane protein</topology>
    </subcellularLocation>
</comment>
<feature type="transmembrane region" description="Helical" evidence="11">
    <location>
        <begin position="747"/>
        <end position="770"/>
    </location>
</feature>
<evidence type="ECO:0000256" key="4">
    <source>
        <dbReference type="ARBA" id="ARBA00022692"/>
    </source>
</evidence>
<feature type="transmembrane region" description="Helical" evidence="11">
    <location>
        <begin position="30"/>
        <end position="47"/>
    </location>
</feature>
<evidence type="ECO:0000256" key="3">
    <source>
        <dbReference type="ARBA" id="ARBA00022679"/>
    </source>
</evidence>
<evidence type="ECO:0008006" key="14">
    <source>
        <dbReference type="Google" id="ProtNLM"/>
    </source>
</evidence>
<reference evidence="12" key="1">
    <citation type="submission" date="2023-07" db="EMBL/GenBank/DDBJ databases">
        <title>draft genome sequence of fig (Ficus carica).</title>
        <authorList>
            <person name="Takahashi T."/>
            <person name="Nishimura K."/>
        </authorList>
    </citation>
    <scope>NUCLEOTIDE SEQUENCE</scope>
</reference>
<dbReference type="PANTHER" id="PTHR13301">
    <property type="entry name" value="X-BOX TRANSCRIPTION FACTOR-RELATED"/>
    <property type="match status" value="1"/>
</dbReference>
<keyword evidence="3" id="KW-0808">Transferase</keyword>
<dbReference type="GO" id="GO:0030244">
    <property type="term" value="P:cellulose biosynthetic process"/>
    <property type="evidence" value="ECO:0007669"/>
    <property type="project" value="InterPro"/>
</dbReference>
<dbReference type="GO" id="GO:0016760">
    <property type="term" value="F:cellulose synthase (UDP-forming) activity"/>
    <property type="evidence" value="ECO:0007669"/>
    <property type="project" value="InterPro"/>
</dbReference>
<dbReference type="InterPro" id="IPR005150">
    <property type="entry name" value="Cellulose_synth"/>
</dbReference>
<keyword evidence="4 11" id="KW-0812">Transmembrane</keyword>
<dbReference type="SUPFAM" id="SSF53448">
    <property type="entry name" value="Nucleotide-diphospho-sugar transferases"/>
    <property type="match status" value="1"/>
</dbReference>
<dbReference type="Pfam" id="PF03552">
    <property type="entry name" value="Cellulose_synt"/>
    <property type="match status" value="2"/>
</dbReference>
<comment type="caution">
    <text evidence="12">The sequence shown here is derived from an EMBL/GenBank/DDBJ whole genome shotgun (WGS) entry which is preliminary data.</text>
</comment>
<feature type="transmembrane region" description="Helical" evidence="11">
    <location>
        <begin position="543"/>
        <end position="564"/>
    </location>
</feature>
<feature type="binding site" evidence="10">
    <location>
        <position position="284"/>
    </location>
    <ligand>
        <name>Mn(2+)</name>
        <dbReference type="ChEBI" id="CHEBI:29035"/>
    </ligand>
</feature>
<feature type="active site" evidence="8">
    <location>
        <position position="146"/>
    </location>
</feature>
<evidence type="ECO:0000313" key="12">
    <source>
        <dbReference type="EMBL" id="GMN61812.1"/>
    </source>
</evidence>
<evidence type="ECO:0000256" key="8">
    <source>
        <dbReference type="PIRSR" id="PIRSR605150-1"/>
    </source>
</evidence>
<evidence type="ECO:0000256" key="6">
    <source>
        <dbReference type="ARBA" id="ARBA00023136"/>
    </source>
</evidence>
<organism evidence="12 13">
    <name type="scientific">Ficus carica</name>
    <name type="common">Common fig</name>
    <dbReference type="NCBI Taxonomy" id="3494"/>
    <lineage>
        <taxon>Eukaryota</taxon>
        <taxon>Viridiplantae</taxon>
        <taxon>Streptophyta</taxon>
        <taxon>Embryophyta</taxon>
        <taxon>Tracheophyta</taxon>
        <taxon>Spermatophyta</taxon>
        <taxon>Magnoliopsida</taxon>
        <taxon>eudicotyledons</taxon>
        <taxon>Gunneridae</taxon>
        <taxon>Pentapetalae</taxon>
        <taxon>rosids</taxon>
        <taxon>fabids</taxon>
        <taxon>Rosales</taxon>
        <taxon>Moraceae</taxon>
        <taxon>Ficeae</taxon>
        <taxon>Ficus</taxon>
    </lineage>
</organism>
<feature type="binding site" evidence="9">
    <location>
        <position position="146"/>
    </location>
    <ligand>
        <name>UDP-alpha-D-glucose</name>
        <dbReference type="ChEBI" id="CHEBI:58885"/>
    </ligand>
</feature>
<evidence type="ECO:0000256" key="2">
    <source>
        <dbReference type="ARBA" id="ARBA00022676"/>
    </source>
</evidence>
<dbReference type="GO" id="GO:0071555">
    <property type="term" value="P:cell wall organization"/>
    <property type="evidence" value="ECO:0007669"/>
    <property type="project" value="UniProtKB-KW"/>
</dbReference>
<keyword evidence="7" id="KW-0961">Cell wall biogenesis/degradation</keyword>